<protein>
    <submittedName>
        <fullName evidence="2">Uncharacterized protein</fullName>
    </submittedName>
</protein>
<dbReference type="AlphaFoldDB" id="A0A0F9C9H8"/>
<feature type="non-terminal residue" evidence="2">
    <location>
        <position position="1"/>
    </location>
</feature>
<feature type="compositionally biased region" description="Gly residues" evidence="1">
    <location>
        <begin position="201"/>
        <end position="213"/>
    </location>
</feature>
<evidence type="ECO:0000256" key="1">
    <source>
        <dbReference type="SAM" id="MobiDB-lite"/>
    </source>
</evidence>
<proteinExistence type="predicted"/>
<gene>
    <name evidence="2" type="ORF">LCGC14_2693780</name>
</gene>
<reference evidence="2" key="1">
    <citation type="journal article" date="2015" name="Nature">
        <title>Complex archaea that bridge the gap between prokaryotes and eukaryotes.</title>
        <authorList>
            <person name="Spang A."/>
            <person name="Saw J.H."/>
            <person name="Jorgensen S.L."/>
            <person name="Zaremba-Niedzwiedzka K."/>
            <person name="Martijn J."/>
            <person name="Lind A.E."/>
            <person name="van Eijk R."/>
            <person name="Schleper C."/>
            <person name="Guy L."/>
            <person name="Ettema T.J."/>
        </authorList>
    </citation>
    <scope>NUCLEOTIDE SEQUENCE</scope>
</reference>
<accession>A0A0F9C9H8</accession>
<dbReference type="EMBL" id="LAZR01047812">
    <property type="protein sequence ID" value="KKK93346.1"/>
    <property type="molecule type" value="Genomic_DNA"/>
</dbReference>
<evidence type="ECO:0000313" key="2">
    <source>
        <dbReference type="EMBL" id="KKK93346.1"/>
    </source>
</evidence>
<feature type="compositionally biased region" description="Basic and acidic residues" evidence="1">
    <location>
        <begin position="185"/>
        <end position="194"/>
    </location>
</feature>
<name>A0A0F9C9H8_9ZZZZ</name>
<feature type="region of interest" description="Disordered" evidence="1">
    <location>
        <begin position="175"/>
        <end position="243"/>
    </location>
</feature>
<organism evidence="2">
    <name type="scientific">marine sediment metagenome</name>
    <dbReference type="NCBI Taxonomy" id="412755"/>
    <lineage>
        <taxon>unclassified sequences</taxon>
        <taxon>metagenomes</taxon>
        <taxon>ecological metagenomes</taxon>
    </lineage>
</organism>
<sequence>NEITGVNEYLRGVPQNISRTATEASIIEGATNIRTRHKLLQVETAARQVGQVLLDIIRDVLPTTAFEEMTMFISGKEAESLNRASGNDPQAGPVILTPNPEIFEGRYRVEVERGSTELRNPQVRAQQLMQMTQLMMGATEVLQAYGIPFNLKRMLEMWFEAEGIKDVDALFEPDEAQQKSADQAQRQREAEIEATRAGVASAGGGISGPGGPSGTPEGTPNRAGPPQDLINPANSGMLPSRQN</sequence>
<comment type="caution">
    <text evidence="2">The sequence shown here is derived from an EMBL/GenBank/DDBJ whole genome shotgun (WGS) entry which is preliminary data.</text>
</comment>